<reference evidence="5" key="2">
    <citation type="journal article" date="2008" name="Genome Biol.">
        <title>Improved genome assembly and evidence-based global gene model set for the chordate Ciona intestinalis: new insight into intron and operon populations.</title>
        <authorList>
            <person name="Satou Y."/>
            <person name="Mineta K."/>
            <person name="Ogasawara M."/>
            <person name="Sasakura Y."/>
            <person name="Shoguchi E."/>
            <person name="Ueno K."/>
            <person name="Yamada L."/>
            <person name="Matsumoto J."/>
            <person name="Wasserscheid J."/>
            <person name="Dewar K."/>
            <person name="Wiley G.B."/>
            <person name="Macmil S.L."/>
            <person name="Roe B.A."/>
            <person name="Zeller R.W."/>
            <person name="Hastings K.E."/>
            <person name="Lemaire P."/>
            <person name="Lindquist E."/>
            <person name="Endo T."/>
            <person name="Hotta K."/>
            <person name="Inaba K."/>
        </authorList>
    </citation>
    <scope>NUCLEOTIDE SEQUENCE [LARGE SCALE GENOMIC DNA]</scope>
    <source>
        <strain evidence="5">wild type</strain>
    </source>
</reference>
<feature type="domain" description="BTBD10/KCTD20 BTB/POZ" evidence="4">
    <location>
        <begin position="128"/>
        <end position="234"/>
    </location>
</feature>
<evidence type="ECO:0000259" key="4">
    <source>
        <dbReference type="Pfam" id="PF16017"/>
    </source>
</evidence>
<dbReference type="SUPFAM" id="SSF54695">
    <property type="entry name" value="POZ domain"/>
    <property type="match status" value="1"/>
</dbReference>
<feature type="region of interest" description="Disordered" evidence="3">
    <location>
        <begin position="94"/>
        <end position="119"/>
    </location>
</feature>
<feature type="compositionally biased region" description="Polar residues" evidence="3">
    <location>
        <begin position="37"/>
        <end position="59"/>
    </location>
</feature>
<keyword evidence="6" id="KW-1185">Reference proteome</keyword>
<dbReference type="RefSeq" id="XP_002119456.1">
    <property type="nucleotide sequence ID" value="XM_002119420.4"/>
</dbReference>
<dbReference type="PANTHER" id="PTHR21637">
    <property type="entry name" value="BTB/POZ DOMAIN-CONTAINING PROTEIN 10-RELATED"/>
    <property type="match status" value="1"/>
</dbReference>
<dbReference type="FunCoup" id="F7AXE7">
    <property type="interactions" value="94"/>
</dbReference>
<dbReference type="Ensembl" id="ENSCINT00000022062.2">
    <property type="protein sequence ID" value="ENSCINP00000021816.2"/>
    <property type="gene ID" value="ENSCING00000022765.1"/>
</dbReference>
<dbReference type="PANTHER" id="PTHR21637:SF0">
    <property type="entry name" value="AT10158P"/>
    <property type="match status" value="1"/>
</dbReference>
<dbReference type="KEGG" id="cin:100184644"/>
<dbReference type="InParanoid" id="F7AXE7"/>
<dbReference type="GeneTree" id="ENSGT00390000007975"/>
<name>F7AXE7_CIOIN</name>
<evidence type="ECO:0000256" key="1">
    <source>
        <dbReference type="ARBA" id="ARBA00004496"/>
    </source>
</evidence>
<dbReference type="Gene3D" id="3.30.710.10">
    <property type="entry name" value="Potassium Channel Kv1.1, Chain A"/>
    <property type="match status" value="1"/>
</dbReference>
<dbReference type="HOGENOM" id="CLU_036245_0_0_1"/>
<protein>
    <submittedName>
        <fullName evidence="5">BTB/POZ domain-containing protein 10</fullName>
    </submittedName>
</protein>
<accession>A0A1W2W3X1</accession>
<dbReference type="Pfam" id="PF16017">
    <property type="entry name" value="BTB_3"/>
    <property type="match status" value="1"/>
</dbReference>
<feature type="compositionally biased region" description="Polar residues" evidence="3">
    <location>
        <begin position="12"/>
        <end position="25"/>
    </location>
</feature>
<dbReference type="InterPro" id="IPR011333">
    <property type="entry name" value="SKP1/BTB/POZ_sf"/>
</dbReference>
<dbReference type="InterPro" id="IPR039886">
    <property type="entry name" value="BTBD10/KCTD20"/>
</dbReference>
<reference evidence="5" key="4">
    <citation type="submission" date="2025-09" db="UniProtKB">
        <authorList>
            <consortium name="Ensembl"/>
        </authorList>
    </citation>
    <scope>IDENTIFICATION</scope>
</reference>
<evidence type="ECO:0000256" key="3">
    <source>
        <dbReference type="SAM" id="MobiDB-lite"/>
    </source>
</evidence>
<dbReference type="OrthoDB" id="10034757at2759"/>
<dbReference type="GO" id="GO:0005737">
    <property type="term" value="C:cytoplasm"/>
    <property type="evidence" value="ECO:0000318"/>
    <property type="project" value="GO_Central"/>
</dbReference>
<evidence type="ECO:0000313" key="5">
    <source>
        <dbReference type="Ensembl" id="ENSCINP00000021816.2"/>
    </source>
</evidence>
<dbReference type="InterPro" id="IPR039885">
    <property type="entry name" value="BTBD10/KCTD20_BTB/POZ"/>
</dbReference>
<dbReference type="OMA" id="CEEIVIF"/>
<reference evidence="5" key="3">
    <citation type="submission" date="2025-08" db="UniProtKB">
        <authorList>
            <consortium name="Ensembl"/>
        </authorList>
    </citation>
    <scope>IDENTIFICATION</scope>
</reference>
<feature type="compositionally biased region" description="Low complexity" evidence="3">
    <location>
        <begin position="103"/>
        <end position="113"/>
    </location>
</feature>
<dbReference type="STRING" id="7719.ENSCINP00000021816"/>
<gene>
    <name evidence="5" type="primary">LOC100184644</name>
</gene>
<evidence type="ECO:0000313" key="6">
    <source>
        <dbReference type="Proteomes" id="UP000008144"/>
    </source>
</evidence>
<comment type="subcellular location">
    <subcellularLocation>
        <location evidence="1">Cytoplasm</location>
    </subcellularLocation>
</comment>
<keyword evidence="2" id="KW-0963">Cytoplasm</keyword>
<accession>F7AXE7</accession>
<organism evidence="5 6">
    <name type="scientific">Ciona intestinalis</name>
    <name type="common">Transparent sea squirt</name>
    <name type="synonym">Ascidia intestinalis</name>
    <dbReference type="NCBI Taxonomy" id="7719"/>
    <lineage>
        <taxon>Eukaryota</taxon>
        <taxon>Metazoa</taxon>
        <taxon>Chordata</taxon>
        <taxon>Tunicata</taxon>
        <taxon>Ascidiacea</taxon>
        <taxon>Phlebobranchia</taxon>
        <taxon>Cionidae</taxon>
        <taxon>Ciona</taxon>
    </lineage>
</organism>
<dbReference type="GeneID" id="100184644"/>
<reference evidence="6" key="1">
    <citation type="journal article" date="2002" name="Science">
        <title>The draft genome of Ciona intestinalis: insights into chordate and vertebrate origins.</title>
        <authorList>
            <person name="Dehal P."/>
            <person name="Satou Y."/>
            <person name="Campbell R.K."/>
            <person name="Chapman J."/>
            <person name="Degnan B."/>
            <person name="De Tomaso A."/>
            <person name="Davidson B."/>
            <person name="Di Gregorio A."/>
            <person name="Gelpke M."/>
            <person name="Goodstein D.M."/>
            <person name="Harafuji N."/>
            <person name="Hastings K.E."/>
            <person name="Ho I."/>
            <person name="Hotta K."/>
            <person name="Huang W."/>
            <person name="Kawashima T."/>
            <person name="Lemaire P."/>
            <person name="Martinez D."/>
            <person name="Meinertzhagen I.A."/>
            <person name="Necula S."/>
            <person name="Nonaka M."/>
            <person name="Putnam N."/>
            <person name="Rash S."/>
            <person name="Saiga H."/>
            <person name="Satake M."/>
            <person name="Terry A."/>
            <person name="Yamada L."/>
            <person name="Wang H.G."/>
            <person name="Awazu S."/>
            <person name="Azumi K."/>
            <person name="Boore J."/>
            <person name="Branno M."/>
            <person name="Chin-Bow S."/>
            <person name="DeSantis R."/>
            <person name="Doyle S."/>
            <person name="Francino P."/>
            <person name="Keys D.N."/>
            <person name="Haga S."/>
            <person name="Hayashi H."/>
            <person name="Hino K."/>
            <person name="Imai K.S."/>
            <person name="Inaba K."/>
            <person name="Kano S."/>
            <person name="Kobayashi K."/>
            <person name="Kobayashi M."/>
            <person name="Lee B.I."/>
            <person name="Makabe K.W."/>
            <person name="Manohar C."/>
            <person name="Matassi G."/>
            <person name="Medina M."/>
            <person name="Mochizuki Y."/>
            <person name="Mount S."/>
            <person name="Morishita T."/>
            <person name="Miura S."/>
            <person name="Nakayama A."/>
            <person name="Nishizaka S."/>
            <person name="Nomoto H."/>
            <person name="Ohta F."/>
            <person name="Oishi K."/>
            <person name="Rigoutsos I."/>
            <person name="Sano M."/>
            <person name="Sasaki A."/>
            <person name="Sasakura Y."/>
            <person name="Shoguchi E."/>
            <person name="Shin-i T."/>
            <person name="Spagnuolo A."/>
            <person name="Stainier D."/>
            <person name="Suzuki M.M."/>
            <person name="Tassy O."/>
            <person name="Takatori N."/>
            <person name="Tokuoka M."/>
            <person name="Yagi K."/>
            <person name="Yoshizaki F."/>
            <person name="Wada S."/>
            <person name="Zhang C."/>
            <person name="Hyatt P.D."/>
            <person name="Larimer F."/>
            <person name="Detter C."/>
            <person name="Doggett N."/>
            <person name="Glavina T."/>
            <person name="Hawkins T."/>
            <person name="Richardson P."/>
            <person name="Lucas S."/>
            <person name="Kohara Y."/>
            <person name="Levine M."/>
            <person name="Satoh N."/>
            <person name="Rokhsar D.S."/>
        </authorList>
    </citation>
    <scope>NUCLEOTIDE SEQUENCE [LARGE SCALE GENOMIC DNA]</scope>
</reference>
<dbReference type="Proteomes" id="UP000008144">
    <property type="component" value="Chromosome 2"/>
</dbReference>
<feature type="region of interest" description="Disordered" evidence="3">
    <location>
        <begin position="1"/>
        <end position="61"/>
    </location>
</feature>
<proteinExistence type="predicted"/>
<dbReference type="EMBL" id="EAAA01001498">
    <property type="status" value="NOT_ANNOTATED_CDS"/>
    <property type="molecule type" value="Genomic_DNA"/>
</dbReference>
<evidence type="ECO:0000256" key="2">
    <source>
        <dbReference type="ARBA" id="ARBA00022490"/>
    </source>
</evidence>
<sequence>MPLHGSLKKQSEINSSPRPNRTSCLRNRHNNKDKESPASSTESRSDSPSLALSPFSSRRSSCEEIVIFPDKKEEKSNIKKNQLSNFNQEFEDIHSSTNSKQMTGSASSSSVTSTKKHATKKSEKDKTLVLLVDETRFVVDRHLFNAYPDTMLAKMFSSCMIDDRGWTKPNADGEYEIRELVSAYVFKALLEYYTNGVVKCPPGVSVRDLRTACEYFLIPFNYQTIKCNNLGTFMHEISNDGAKQQFIRFLEKDILPLMVNVAQRGDRECHIVILMEEDNVDWDPDFPPQMGEEYTETVRSTPLHRFFRYIENREVAKLVLKERMLKKIRLGIEGYPISMDQVKRRSGGRQEAIYDYVQRSFIAMSWEKEESKSRHVDFQCVAKSKSITNLVAAAADTPEDQGLLIQAEEVMNELPNLQLRDELDLDDAAAE</sequence>
<dbReference type="AlphaFoldDB" id="F7AXE7"/>